<dbReference type="Proteomes" id="UP000247540">
    <property type="component" value="Unassembled WGS sequence"/>
</dbReference>
<name>A0A318SIF5_9BURK</name>
<evidence type="ECO:0000313" key="2">
    <source>
        <dbReference type="EMBL" id="PYE73814.1"/>
    </source>
</evidence>
<dbReference type="PANTHER" id="PTHR32022">
    <property type="entry name" value="D-GLUTAMATE CYCLASE, MITOCHONDRIAL"/>
    <property type="match status" value="1"/>
</dbReference>
<dbReference type="EMBL" id="QJTC01000031">
    <property type="protein sequence ID" value="PYE73814.1"/>
    <property type="molecule type" value="Genomic_DNA"/>
</dbReference>
<comment type="caution">
    <text evidence="2">The sequence shown here is derived from an EMBL/GenBank/DDBJ whole genome shotgun (WGS) entry which is preliminary data.</text>
</comment>
<dbReference type="InterPro" id="IPR025504">
    <property type="entry name" value="GLUCM_C"/>
</dbReference>
<dbReference type="Gene3D" id="3.90.1640.20">
    <property type="entry name" value="TON_0340"/>
    <property type="match status" value="1"/>
</dbReference>
<evidence type="ECO:0000313" key="3">
    <source>
        <dbReference type="Proteomes" id="UP000247540"/>
    </source>
</evidence>
<protein>
    <submittedName>
        <fullName evidence="2">Uncharacterized protein DUF4392</fullName>
    </submittedName>
</protein>
<accession>A0A318SIF5</accession>
<reference evidence="2 3" key="1">
    <citation type="submission" date="2018-06" db="EMBL/GenBank/DDBJ databases">
        <title>Genomic Encyclopedia of Type Strains, Phase III (KMG-III): the genomes of soil and plant-associated and newly described type strains.</title>
        <authorList>
            <person name="Whitman W."/>
        </authorList>
    </citation>
    <scope>NUCLEOTIDE SEQUENCE [LARGE SCALE GENOMIC DNA]</scope>
    <source>
        <strain evidence="2 3">CECT 7646</strain>
    </source>
</reference>
<organism evidence="2 3">
    <name type="scientific">Xylophilus ampelinus</name>
    <dbReference type="NCBI Taxonomy" id="54067"/>
    <lineage>
        <taxon>Bacteria</taxon>
        <taxon>Pseudomonadati</taxon>
        <taxon>Pseudomonadota</taxon>
        <taxon>Betaproteobacteria</taxon>
        <taxon>Burkholderiales</taxon>
        <taxon>Xylophilus</taxon>
    </lineage>
</organism>
<feature type="domain" description="D-glutamate cyclase-like C-terminal" evidence="1">
    <location>
        <begin position="47"/>
        <end position="332"/>
    </location>
</feature>
<dbReference type="PANTHER" id="PTHR32022:SF10">
    <property type="entry name" value="D-GLUTAMATE CYCLASE, MITOCHONDRIAL"/>
    <property type="match status" value="1"/>
</dbReference>
<dbReference type="RefSeq" id="WP_110466862.1">
    <property type="nucleotide sequence ID" value="NZ_JAMOFZ010000030.1"/>
</dbReference>
<proteinExistence type="predicted"/>
<dbReference type="Pfam" id="PF14336">
    <property type="entry name" value="GLUCM-like_C"/>
    <property type="match status" value="1"/>
</dbReference>
<dbReference type="OrthoDB" id="1668885at2"/>
<gene>
    <name evidence="2" type="ORF">DFQ15_13122</name>
</gene>
<keyword evidence="3" id="KW-1185">Reference proteome</keyword>
<sequence length="356" mass="37630">MLEKTSSRYANVSRTIDDFMRLDYTGVGLIGKLYDALQTRQPGPCCMGAAERLVETTKANPGAPALIATGFPEGGGVPETDGPVGAALLARALFLGLGVVSVIVIDEDWEEMMTATCRGAGLAPRPLPTSGKADFIEFLRPVYIQTVAKDSASSRRTCDELLDLTQPSLLLSIERPGCNANGLYHGLGGRPLDGMVADLDYLFRQAKARGTLTLGIGDGGNELGMGVIADDLPKFSPKAVDCGTPGRGGVGAATAADWLVVSNVSNWGATGIVAALSALLQNPVVFHEPELETRATEACVANGGVDGMFMGPEPANDGIVIREWEGMVRSLRATVMRTLGHSVNWRGDRGDWRQLK</sequence>
<evidence type="ECO:0000259" key="1">
    <source>
        <dbReference type="Pfam" id="PF14336"/>
    </source>
</evidence>
<dbReference type="AlphaFoldDB" id="A0A318SIF5"/>